<evidence type="ECO:0000256" key="1">
    <source>
        <dbReference type="SAM" id="Phobius"/>
    </source>
</evidence>
<organism evidence="3 4">
    <name type="scientific">Chryseobacterium formosense</name>
    <dbReference type="NCBI Taxonomy" id="236814"/>
    <lineage>
        <taxon>Bacteria</taxon>
        <taxon>Pseudomonadati</taxon>
        <taxon>Bacteroidota</taxon>
        <taxon>Flavobacteriia</taxon>
        <taxon>Flavobacteriales</taxon>
        <taxon>Weeksellaceae</taxon>
        <taxon>Chryseobacterium group</taxon>
        <taxon>Chryseobacterium</taxon>
    </lineage>
</organism>
<feature type="transmembrane region" description="Helical" evidence="1">
    <location>
        <begin position="43"/>
        <end position="63"/>
    </location>
</feature>
<dbReference type="GO" id="GO:0000271">
    <property type="term" value="P:polysaccharide biosynthetic process"/>
    <property type="evidence" value="ECO:0007669"/>
    <property type="project" value="TreeGrafter"/>
</dbReference>
<feature type="domain" description="Acyltransferase 3" evidence="2">
    <location>
        <begin position="5"/>
        <end position="334"/>
    </location>
</feature>
<dbReference type="Pfam" id="PF01757">
    <property type="entry name" value="Acyl_transf_3"/>
    <property type="match status" value="1"/>
</dbReference>
<evidence type="ECO:0000313" key="3">
    <source>
        <dbReference type="EMBL" id="KFE98680.1"/>
    </source>
</evidence>
<feature type="transmembrane region" description="Helical" evidence="1">
    <location>
        <begin position="229"/>
        <end position="249"/>
    </location>
</feature>
<keyword evidence="1" id="KW-0472">Membrane</keyword>
<dbReference type="OrthoDB" id="290051at2"/>
<name>A0A085Z2L7_9FLAO</name>
<sequence>MKYLKGLDTLRALAALIVVWSHIELIKEQHNVSRTDFMLFPDAHFSVTLFFVLSGFLITYLLIQEIDKHKTIFLKKFYIRRILRIWPLYYLIIFLSFFLFSTDIPRRTIILCLTIFPNVPPALNSSWPNSPQIWSLGVEEQFYLFWPFAVLFFLRKGFIKYCSLFIIFFTFFPHLFNYINEHTFHHEKLYSFVQKFFHQTKFNCMAYGGLLGFLLAKKNPFIRIFQNKIISIISIVIPISAWFINVRFGTFSDEIYALMFGFTILSVVLNPFFDVDNPLTKFLGKISYGLYMYHWMIILLVIKLTYPLINHSMYNIFVYILSFGLTILVSWISYISYEKFFLNMKKT</sequence>
<evidence type="ECO:0000313" key="4">
    <source>
        <dbReference type="Proteomes" id="UP000028713"/>
    </source>
</evidence>
<feature type="transmembrane region" description="Helical" evidence="1">
    <location>
        <begin position="161"/>
        <end position="180"/>
    </location>
</feature>
<feature type="transmembrane region" description="Helical" evidence="1">
    <location>
        <begin position="316"/>
        <end position="337"/>
    </location>
</feature>
<keyword evidence="1" id="KW-1133">Transmembrane helix</keyword>
<dbReference type="GO" id="GO:0016747">
    <property type="term" value="F:acyltransferase activity, transferring groups other than amino-acyl groups"/>
    <property type="evidence" value="ECO:0007669"/>
    <property type="project" value="InterPro"/>
</dbReference>
<feature type="transmembrane region" description="Helical" evidence="1">
    <location>
        <begin position="83"/>
        <end position="101"/>
    </location>
</feature>
<dbReference type="Proteomes" id="UP000028713">
    <property type="component" value="Unassembled WGS sequence"/>
</dbReference>
<gene>
    <name evidence="3" type="ORF">IX39_14725</name>
</gene>
<dbReference type="InterPro" id="IPR002656">
    <property type="entry name" value="Acyl_transf_3_dom"/>
</dbReference>
<comment type="caution">
    <text evidence="3">The sequence shown here is derived from an EMBL/GenBank/DDBJ whole genome shotgun (WGS) entry which is preliminary data.</text>
</comment>
<feature type="transmembrane region" description="Helical" evidence="1">
    <location>
        <begin position="200"/>
        <end position="217"/>
    </location>
</feature>
<keyword evidence="3" id="KW-0808">Transferase</keyword>
<keyword evidence="3" id="KW-0012">Acyltransferase</keyword>
<dbReference type="eggNOG" id="COG1835">
    <property type="taxonomic scope" value="Bacteria"/>
</dbReference>
<feature type="transmembrane region" description="Helical" evidence="1">
    <location>
        <begin position="285"/>
        <end position="304"/>
    </location>
</feature>
<keyword evidence="4" id="KW-1185">Reference proteome</keyword>
<reference evidence="3 4" key="1">
    <citation type="submission" date="2014-07" db="EMBL/GenBank/DDBJ databases">
        <title>Genome of Chryseobacterium formosense LMG 24722.</title>
        <authorList>
            <person name="Pipes S.E."/>
            <person name="Stropko S.J."/>
            <person name="Newman J.D."/>
        </authorList>
    </citation>
    <scope>NUCLEOTIDE SEQUENCE [LARGE SCALE GENOMIC DNA]</scope>
    <source>
        <strain evidence="3 4">LMG 24722</strain>
    </source>
</reference>
<accession>A0A085Z2L7</accession>
<dbReference type="PANTHER" id="PTHR23028:SF53">
    <property type="entry name" value="ACYL_TRANSF_3 DOMAIN-CONTAINING PROTEIN"/>
    <property type="match status" value="1"/>
</dbReference>
<dbReference type="EMBL" id="JPRP01000002">
    <property type="protein sequence ID" value="KFE98680.1"/>
    <property type="molecule type" value="Genomic_DNA"/>
</dbReference>
<dbReference type="RefSeq" id="WP_034677932.1">
    <property type="nucleotide sequence ID" value="NZ_FPAP01000002.1"/>
</dbReference>
<protein>
    <submittedName>
        <fullName evidence="3">Acyltransferase</fullName>
    </submittedName>
</protein>
<proteinExistence type="predicted"/>
<dbReference type="AlphaFoldDB" id="A0A085Z2L7"/>
<dbReference type="InterPro" id="IPR050879">
    <property type="entry name" value="Acyltransferase_3"/>
</dbReference>
<feature type="transmembrane region" description="Helical" evidence="1">
    <location>
        <begin position="133"/>
        <end position="154"/>
    </location>
</feature>
<evidence type="ECO:0000259" key="2">
    <source>
        <dbReference type="Pfam" id="PF01757"/>
    </source>
</evidence>
<dbReference type="STRING" id="236814.IX39_14725"/>
<dbReference type="GO" id="GO:0016020">
    <property type="term" value="C:membrane"/>
    <property type="evidence" value="ECO:0007669"/>
    <property type="project" value="TreeGrafter"/>
</dbReference>
<dbReference type="PANTHER" id="PTHR23028">
    <property type="entry name" value="ACETYLTRANSFERASE"/>
    <property type="match status" value="1"/>
</dbReference>
<keyword evidence="1" id="KW-0812">Transmembrane</keyword>
<feature type="transmembrane region" description="Helical" evidence="1">
    <location>
        <begin position="255"/>
        <end position="273"/>
    </location>
</feature>